<evidence type="ECO:0000313" key="1">
    <source>
        <dbReference type="EMBL" id="VAX18228.1"/>
    </source>
</evidence>
<dbReference type="InterPro" id="IPR023296">
    <property type="entry name" value="Glyco_hydro_beta-prop_sf"/>
</dbReference>
<evidence type="ECO:0008006" key="2">
    <source>
        <dbReference type="Google" id="ProtNLM"/>
    </source>
</evidence>
<dbReference type="Gene3D" id="2.115.10.20">
    <property type="entry name" value="Glycosyl hydrolase domain, family 43"/>
    <property type="match status" value="2"/>
</dbReference>
<reference evidence="1" key="1">
    <citation type="submission" date="2018-06" db="EMBL/GenBank/DDBJ databases">
        <authorList>
            <person name="Zhirakovskaya E."/>
        </authorList>
    </citation>
    <scope>NUCLEOTIDE SEQUENCE</scope>
</reference>
<dbReference type="InterPro" id="IPR029052">
    <property type="entry name" value="Metallo-depent_PP-like"/>
</dbReference>
<organism evidence="1">
    <name type="scientific">hydrothermal vent metagenome</name>
    <dbReference type="NCBI Taxonomy" id="652676"/>
    <lineage>
        <taxon>unclassified sequences</taxon>
        <taxon>metagenomes</taxon>
        <taxon>ecological metagenomes</taxon>
    </lineage>
</organism>
<dbReference type="AlphaFoldDB" id="A0A3B1C323"/>
<sequence length="637" mass="73286">MFSTKIKILFLFIATTLSSLSAQMTISKLDSMAVFSFSIMSDNKGYSVENPDMYKCDKWIREAGDRFILGLGDHVKDNRKNPFLDLIKNDTLWHNHFYPNVADGENEYWGTGQGDWGAGAPILNYVDLSKRKNVKIRKNKCEYYAVEEYDGIKVHIIQLHYSDTPTDPAIAFNESTRKYLFDTLDSIDKTDNDIIVVLAHTGPWVNQLSEERKLKLMNKADLVLGATTHRYKRYYFLGEDVDTGAIAFNTGSVGNSPTYNGFLQVHVFKNPTRMIVQYQETKNDTRKLQGEGFAYEKVINGKISDIDWNTFLAKESGWNGPSPHIVKQLQTIADKFKKYSVVLKPDKDEAEYWAGAPSVVRDEDGIFWMAARMRSPEYPRGLRGYEIRILKSEDGIHFNKYHSIFREDVPIPGFERPALLIDPVTKKFKLYACGPWQQGPWSIIKFNDVSDLKDIDPTSAHPVIVPPVKQYARDVSVKEYKDPVIIFAEGKYHCYVTGYIRRNERLFHFVSDDGENWDPVGNVNQPIMDLDNWHNFFIRPASVLPLGIGYLFIYEGSSTQWYDPVYNLGTGFGFTFDLHNIIDLTTESPLLLSTTPGKFYTFRYSDWIWVNGELWIYAEVAKKNNSHEIRLTRISIE</sequence>
<accession>A0A3B1C323</accession>
<dbReference type="EMBL" id="UOGD01000095">
    <property type="protein sequence ID" value="VAX18228.1"/>
    <property type="molecule type" value="Genomic_DNA"/>
</dbReference>
<gene>
    <name evidence="1" type="ORF">MNBD_IGNAVI01-1970</name>
</gene>
<proteinExistence type="predicted"/>
<dbReference type="SUPFAM" id="SSF56300">
    <property type="entry name" value="Metallo-dependent phosphatases"/>
    <property type="match status" value="1"/>
</dbReference>
<dbReference type="SUPFAM" id="SSF75005">
    <property type="entry name" value="Arabinanase/levansucrase/invertase"/>
    <property type="match status" value="1"/>
</dbReference>
<protein>
    <recommendedName>
        <fullName evidence="2">Calcineurin-like phosphoesterase domain-containing protein</fullName>
    </recommendedName>
</protein>
<name>A0A3B1C323_9ZZZZ</name>